<dbReference type="SUPFAM" id="SSF118290">
    <property type="entry name" value="WRKY DNA-binding domain"/>
    <property type="match status" value="1"/>
</dbReference>
<reference evidence="8" key="1">
    <citation type="submission" date="2020-09" db="EMBL/GenBank/DDBJ databases">
        <title>Genome-Enabled Discovery of Anthraquinone Biosynthesis in Senna tora.</title>
        <authorList>
            <person name="Kang S.-H."/>
            <person name="Pandey R.P."/>
            <person name="Lee C.-M."/>
            <person name="Sim J.-S."/>
            <person name="Jeong J.-T."/>
            <person name="Choi B.-S."/>
            <person name="Jung M."/>
            <person name="Ginzburg D."/>
            <person name="Zhao K."/>
            <person name="Won S.Y."/>
            <person name="Oh T.-J."/>
            <person name="Yu Y."/>
            <person name="Kim N.-H."/>
            <person name="Lee O.R."/>
            <person name="Lee T.-H."/>
            <person name="Bashyal P."/>
            <person name="Kim T.-S."/>
            <person name="Lee W.-H."/>
            <person name="Kawkins C."/>
            <person name="Kim C.-K."/>
            <person name="Kim J.S."/>
            <person name="Ahn B.O."/>
            <person name="Rhee S.Y."/>
            <person name="Sohng J.K."/>
        </authorList>
    </citation>
    <scope>NUCLEOTIDE SEQUENCE</scope>
    <source>
        <tissue evidence="8">Leaf</tissue>
    </source>
</reference>
<feature type="compositionally biased region" description="Low complexity" evidence="6">
    <location>
        <begin position="282"/>
        <end position="294"/>
    </location>
</feature>
<dbReference type="FunFam" id="2.20.25.80:FF:000003">
    <property type="entry name" value="WRKY transcription factor 57"/>
    <property type="match status" value="1"/>
</dbReference>
<dbReference type="EMBL" id="JAAIUW010000002">
    <property type="protein sequence ID" value="KAF7840428.1"/>
    <property type="molecule type" value="Genomic_DNA"/>
</dbReference>
<gene>
    <name evidence="8" type="ORF">G2W53_002726</name>
</gene>
<protein>
    <submittedName>
        <fullName evidence="8">Putative WRKY transcription factor 71</fullName>
    </submittedName>
</protein>
<dbReference type="InterPro" id="IPR036576">
    <property type="entry name" value="WRKY_dom_sf"/>
</dbReference>
<dbReference type="SMR" id="A0A834X7S5"/>
<dbReference type="InterPro" id="IPR044810">
    <property type="entry name" value="WRKY_plant"/>
</dbReference>
<feature type="region of interest" description="Disordered" evidence="6">
    <location>
        <begin position="282"/>
        <end position="306"/>
    </location>
</feature>
<evidence type="ECO:0000256" key="6">
    <source>
        <dbReference type="SAM" id="MobiDB-lite"/>
    </source>
</evidence>
<dbReference type="Proteomes" id="UP000634136">
    <property type="component" value="Unassembled WGS sequence"/>
</dbReference>
<keyword evidence="4" id="KW-0804">Transcription</keyword>
<comment type="caution">
    <text evidence="8">The sequence shown here is derived from an EMBL/GenBank/DDBJ whole genome shotgun (WGS) entry which is preliminary data.</text>
</comment>
<dbReference type="Pfam" id="PF03106">
    <property type="entry name" value="WRKY"/>
    <property type="match status" value="1"/>
</dbReference>
<evidence type="ECO:0000313" key="8">
    <source>
        <dbReference type="EMBL" id="KAF7840428.1"/>
    </source>
</evidence>
<keyword evidence="9" id="KW-1185">Reference proteome</keyword>
<dbReference type="InterPro" id="IPR003657">
    <property type="entry name" value="WRKY_dom"/>
</dbReference>
<keyword evidence="5" id="KW-0539">Nucleus</keyword>
<dbReference type="GO" id="GO:0003700">
    <property type="term" value="F:DNA-binding transcription factor activity"/>
    <property type="evidence" value="ECO:0007669"/>
    <property type="project" value="InterPro"/>
</dbReference>
<dbReference type="SMART" id="SM00774">
    <property type="entry name" value="WRKY"/>
    <property type="match status" value="1"/>
</dbReference>
<feature type="region of interest" description="Disordered" evidence="6">
    <location>
        <begin position="1"/>
        <end position="27"/>
    </location>
</feature>
<evidence type="ECO:0000256" key="2">
    <source>
        <dbReference type="ARBA" id="ARBA00023015"/>
    </source>
</evidence>
<feature type="compositionally biased region" description="Basic and acidic residues" evidence="6">
    <location>
        <begin position="295"/>
        <end position="306"/>
    </location>
</feature>
<evidence type="ECO:0000256" key="1">
    <source>
        <dbReference type="ARBA" id="ARBA00004123"/>
    </source>
</evidence>
<organism evidence="8 9">
    <name type="scientific">Senna tora</name>
    <dbReference type="NCBI Taxonomy" id="362788"/>
    <lineage>
        <taxon>Eukaryota</taxon>
        <taxon>Viridiplantae</taxon>
        <taxon>Streptophyta</taxon>
        <taxon>Embryophyta</taxon>
        <taxon>Tracheophyta</taxon>
        <taxon>Spermatophyta</taxon>
        <taxon>Magnoliopsida</taxon>
        <taxon>eudicotyledons</taxon>
        <taxon>Gunneridae</taxon>
        <taxon>Pentapetalae</taxon>
        <taxon>rosids</taxon>
        <taxon>fabids</taxon>
        <taxon>Fabales</taxon>
        <taxon>Fabaceae</taxon>
        <taxon>Caesalpinioideae</taxon>
        <taxon>Cassia clade</taxon>
        <taxon>Senna</taxon>
    </lineage>
</organism>
<evidence type="ECO:0000256" key="3">
    <source>
        <dbReference type="ARBA" id="ARBA00023125"/>
    </source>
</evidence>
<evidence type="ECO:0000313" key="9">
    <source>
        <dbReference type="Proteomes" id="UP000634136"/>
    </source>
</evidence>
<feature type="compositionally biased region" description="Low complexity" evidence="6">
    <location>
        <begin position="11"/>
        <end position="27"/>
    </location>
</feature>
<dbReference type="PROSITE" id="PS50811">
    <property type="entry name" value="WRKY"/>
    <property type="match status" value="1"/>
</dbReference>
<accession>A0A834X7S5</accession>
<dbReference type="PANTHER" id="PTHR31221">
    <property type="entry name" value="WRKY TRANSCRIPTION FACTOR PROTEIN 1-RELATED"/>
    <property type="match status" value="1"/>
</dbReference>
<dbReference type="AlphaFoldDB" id="A0A834X7S5"/>
<dbReference type="GO" id="GO:0005634">
    <property type="term" value="C:nucleus"/>
    <property type="evidence" value="ECO:0007669"/>
    <property type="project" value="UniProtKB-SubCell"/>
</dbReference>
<keyword evidence="3" id="KW-0238">DNA-binding</keyword>
<evidence type="ECO:0000259" key="7">
    <source>
        <dbReference type="PROSITE" id="PS50811"/>
    </source>
</evidence>
<comment type="subcellular location">
    <subcellularLocation>
        <location evidence="1">Nucleus</location>
    </subcellularLocation>
</comment>
<keyword evidence="2" id="KW-0805">Transcription regulation</keyword>
<evidence type="ECO:0000256" key="4">
    <source>
        <dbReference type="ARBA" id="ARBA00023163"/>
    </source>
</evidence>
<feature type="compositionally biased region" description="Low complexity" evidence="6">
    <location>
        <begin position="108"/>
        <end position="117"/>
    </location>
</feature>
<proteinExistence type="predicted"/>
<dbReference type="GO" id="GO:0043565">
    <property type="term" value="F:sequence-specific DNA binding"/>
    <property type="evidence" value="ECO:0007669"/>
    <property type="project" value="InterPro"/>
</dbReference>
<dbReference type="OrthoDB" id="693960at2759"/>
<feature type="region of interest" description="Disordered" evidence="6">
    <location>
        <begin position="68"/>
        <end position="141"/>
    </location>
</feature>
<dbReference type="PANTHER" id="PTHR31221:SF334">
    <property type="entry name" value="WRKY TRANSCRIPTION FACTOR 57-RELATED"/>
    <property type="match status" value="1"/>
</dbReference>
<evidence type="ECO:0000256" key="5">
    <source>
        <dbReference type="ARBA" id="ARBA00023242"/>
    </source>
</evidence>
<feature type="domain" description="WRKY" evidence="7">
    <location>
        <begin position="154"/>
        <end position="215"/>
    </location>
</feature>
<sequence length="330" mass="37075">MSDEHNYKDLYYQGGSTSTMYTSSSSSSSQAYDPSYMSFISEYLQLGAMDNNYNSLIPTSFPFSPSSLDLFPSPDHHQGNNDNITTLKAPEDGGDLGGGGETSPVTQNSSLSSSSNSEAVGEEDSGNKTNTEDQSQVKGEEEAKKLGFAFMTKSEVDQLEDGYRWRKYGQKAVKNSPYPRCTTQKCRVKKRVERSFEDPTTVITTYEGQHNHPVPTSLRATYNAAPPCIPHVFTPSSSSSSHQLYNYNSSFIPQQHHFLNNLLHHNNIITPHHHHYYHNYNNNNSQNYANPNSLHHPDQLHYHPNISHDDYGLLQDVVPSSMFLKQEPPE</sequence>
<dbReference type="Gene3D" id="2.20.25.80">
    <property type="entry name" value="WRKY domain"/>
    <property type="match status" value="1"/>
</dbReference>
<feature type="compositionally biased region" description="Polar residues" evidence="6">
    <location>
        <begin position="127"/>
        <end position="137"/>
    </location>
</feature>
<name>A0A834X7S5_9FABA</name>